<dbReference type="Pfam" id="PF12874">
    <property type="entry name" value="zf-met"/>
    <property type="match status" value="1"/>
</dbReference>
<feature type="domain" description="C2H2-type" evidence="9">
    <location>
        <begin position="703"/>
        <end position="731"/>
    </location>
</feature>
<organism evidence="10 11">
    <name type="scientific">Elysia marginata</name>
    <dbReference type="NCBI Taxonomy" id="1093978"/>
    <lineage>
        <taxon>Eukaryota</taxon>
        <taxon>Metazoa</taxon>
        <taxon>Spiralia</taxon>
        <taxon>Lophotrochozoa</taxon>
        <taxon>Mollusca</taxon>
        <taxon>Gastropoda</taxon>
        <taxon>Heterobranchia</taxon>
        <taxon>Euthyneura</taxon>
        <taxon>Panpulmonata</taxon>
        <taxon>Sacoglossa</taxon>
        <taxon>Placobranchoidea</taxon>
        <taxon>Plakobranchidae</taxon>
        <taxon>Elysia</taxon>
    </lineage>
</organism>
<feature type="domain" description="C2H2-type" evidence="9">
    <location>
        <begin position="536"/>
        <end position="563"/>
    </location>
</feature>
<reference evidence="10 11" key="1">
    <citation type="journal article" date="2021" name="Elife">
        <title>Chloroplast acquisition without the gene transfer in kleptoplastic sea slugs, Plakobranchus ocellatus.</title>
        <authorList>
            <person name="Maeda T."/>
            <person name="Takahashi S."/>
            <person name="Yoshida T."/>
            <person name="Shimamura S."/>
            <person name="Takaki Y."/>
            <person name="Nagai Y."/>
            <person name="Toyoda A."/>
            <person name="Suzuki Y."/>
            <person name="Arimoto A."/>
            <person name="Ishii H."/>
            <person name="Satoh N."/>
            <person name="Nishiyama T."/>
            <person name="Hasebe M."/>
            <person name="Maruyama T."/>
            <person name="Minagawa J."/>
            <person name="Obokata J."/>
            <person name="Shigenobu S."/>
        </authorList>
    </citation>
    <scope>NUCLEOTIDE SEQUENCE [LARGE SCALE GENOMIC DNA]</scope>
</reference>
<evidence type="ECO:0000256" key="7">
    <source>
        <dbReference type="PROSITE-ProRule" id="PRU00042"/>
    </source>
</evidence>
<feature type="domain" description="C2H2-type" evidence="9">
    <location>
        <begin position="286"/>
        <end position="314"/>
    </location>
</feature>
<keyword evidence="2" id="KW-0479">Metal-binding</keyword>
<feature type="domain" description="C2H2-type" evidence="9">
    <location>
        <begin position="844"/>
        <end position="871"/>
    </location>
</feature>
<feature type="domain" description="C2H2-type" evidence="9">
    <location>
        <begin position="760"/>
        <end position="787"/>
    </location>
</feature>
<name>A0AAV4G7B8_9GAST</name>
<evidence type="ECO:0000259" key="9">
    <source>
        <dbReference type="PROSITE" id="PS50157"/>
    </source>
</evidence>
<accession>A0AAV4G7B8</accession>
<evidence type="ECO:0000256" key="3">
    <source>
        <dbReference type="ARBA" id="ARBA00022737"/>
    </source>
</evidence>
<evidence type="ECO:0000256" key="5">
    <source>
        <dbReference type="ARBA" id="ARBA00022833"/>
    </source>
</evidence>
<dbReference type="PANTHER" id="PTHR24394">
    <property type="entry name" value="ZINC FINGER PROTEIN"/>
    <property type="match status" value="1"/>
</dbReference>
<gene>
    <name evidence="10" type="ORF">ElyMa_005921900</name>
</gene>
<evidence type="ECO:0000256" key="8">
    <source>
        <dbReference type="SAM" id="MobiDB-lite"/>
    </source>
</evidence>
<dbReference type="FunFam" id="3.30.160.60:FF:000634">
    <property type="entry name" value="Zinc finger X-chromosomal protein"/>
    <property type="match status" value="1"/>
</dbReference>
<dbReference type="SMART" id="SM00355">
    <property type="entry name" value="ZnF_C2H2"/>
    <property type="match status" value="20"/>
</dbReference>
<dbReference type="Proteomes" id="UP000762676">
    <property type="component" value="Unassembled WGS sequence"/>
</dbReference>
<feature type="domain" description="C2H2-type" evidence="9">
    <location>
        <begin position="816"/>
        <end position="843"/>
    </location>
</feature>
<proteinExistence type="predicted"/>
<dbReference type="GO" id="GO:0000981">
    <property type="term" value="F:DNA-binding transcription factor activity, RNA polymerase II-specific"/>
    <property type="evidence" value="ECO:0007669"/>
    <property type="project" value="TreeGrafter"/>
</dbReference>
<evidence type="ECO:0000256" key="4">
    <source>
        <dbReference type="ARBA" id="ARBA00022771"/>
    </source>
</evidence>
<dbReference type="GO" id="GO:0005634">
    <property type="term" value="C:nucleus"/>
    <property type="evidence" value="ECO:0007669"/>
    <property type="project" value="UniProtKB-SubCell"/>
</dbReference>
<dbReference type="InterPro" id="IPR013087">
    <property type="entry name" value="Znf_C2H2_type"/>
</dbReference>
<dbReference type="InterPro" id="IPR036236">
    <property type="entry name" value="Znf_C2H2_sf"/>
</dbReference>
<comment type="caution">
    <text evidence="10">The sequence shown here is derived from an EMBL/GenBank/DDBJ whole genome shotgun (WGS) entry which is preliminary data.</text>
</comment>
<keyword evidence="4 7" id="KW-0863">Zinc-finger</keyword>
<keyword evidence="3" id="KW-0677">Repeat</keyword>
<keyword evidence="11" id="KW-1185">Reference proteome</keyword>
<feature type="region of interest" description="Disordered" evidence="8">
    <location>
        <begin position="17"/>
        <end position="57"/>
    </location>
</feature>
<feature type="domain" description="C2H2-type" evidence="9">
    <location>
        <begin position="677"/>
        <end position="699"/>
    </location>
</feature>
<comment type="subcellular location">
    <subcellularLocation>
        <location evidence="1">Nucleus</location>
    </subcellularLocation>
</comment>
<dbReference type="FunFam" id="3.30.160.60:FF:000100">
    <property type="entry name" value="Zinc finger 45-like"/>
    <property type="match status" value="1"/>
</dbReference>
<feature type="domain" description="C2H2-type" evidence="9">
    <location>
        <begin position="229"/>
        <end position="256"/>
    </location>
</feature>
<dbReference type="GO" id="GO:0008270">
    <property type="term" value="F:zinc ion binding"/>
    <property type="evidence" value="ECO:0007669"/>
    <property type="project" value="UniProtKB-KW"/>
</dbReference>
<dbReference type="AlphaFoldDB" id="A0AAV4G7B8"/>
<feature type="domain" description="C2H2-type" evidence="9">
    <location>
        <begin position="872"/>
        <end position="900"/>
    </location>
</feature>
<dbReference type="PROSITE" id="PS50157">
    <property type="entry name" value="ZINC_FINGER_C2H2_2"/>
    <property type="match status" value="15"/>
</dbReference>
<evidence type="ECO:0000256" key="1">
    <source>
        <dbReference type="ARBA" id="ARBA00004123"/>
    </source>
</evidence>
<dbReference type="EMBL" id="BMAT01011872">
    <property type="protein sequence ID" value="GFR81317.1"/>
    <property type="molecule type" value="Genomic_DNA"/>
</dbReference>
<feature type="domain" description="C2H2-type" evidence="9">
    <location>
        <begin position="788"/>
        <end position="815"/>
    </location>
</feature>
<sequence length="986" mass="112653">MSLSQVCNTSYFANTWKQSGPHEVEDPEDKAEDRKDNQDFGLEIEEENAKNTDPRYSASNASFSEAASQCLQTALFSNICNNIILRNAQKLNALEFGDKLIDSQNKSFINLLQRQDENTRQETNSNTHPFGNLNHVDESSVKILHNEKDITLKLLLSNKILSKKICSDKFSVSNNKRTYCSEKRRKARKGQQNNCPTKKTDRIKTSLRLKVLSNNDFASTSSGNDNKQVECKICMESYNSDKNLHEHMNSHALEECYKIQCMQCNVYFEDAELLQKHYQLTDCPGFKCQECSQSFGLESLLLKHQILAHKRGDDMICDECGKKCPTRYALARHKATHAKSQPYTCKICGKHKSSLEHILRYHLPTVHKLGKNNKNRKEGYVSESKTPNTELDDKCGETNEPSSLKKRRVSSKPLKLKGAKFYSFKSLSDGESKEESAPKRKVCIDCNICGGKVPDEQALIIHRQFHFMEGKFTIHCSGCPEKFSQMKDLISHAKHKQCSRFKCDDCKLVFPTELSFVIHKFKSHSPHTFAQASGFYTCTECSKNFESFSAYVDHSAEHVNSMPFECKICNATFISENLLESHLKETHTLIKNDEESSTHKCAQCLEVFKTKVAIRDHRQFHRNREILCENKEDYGKPGSSFASYMTSYFCQICLVGFSGATHLERHKQMHAAVANKPKCNICGQMFSRNCYLNAHMGYHNKAFLCTACGKTFSSSQTLRYHTLAYHSAVNPYQCKICHKFYSSNGALRHHMKVHTGEKRFECKTCGKKFGDSNCLESHILIHSVEKRFKCSVCNYKCRHKSVLERHMDMHNGVKRYHCSYCGKQFRQHSGMKAHLTIHTGEKKYECEYCGKRFARRDYLNVHTLTHTKAKPWSCPVCGDKFAVASNLNSHVRKVHSEEDYKWFKELKAKNKGLIRLTMPTQETGAVDASLSPKAVQDNSAPFPSDQSLVNSMLCPASMYPTSVNNTENRISSGPSVNNEPQQMFYW</sequence>
<keyword evidence="5" id="KW-0862">Zinc</keyword>
<evidence type="ECO:0000313" key="10">
    <source>
        <dbReference type="EMBL" id="GFR81317.1"/>
    </source>
</evidence>
<feature type="domain" description="C2H2-type" evidence="9">
    <location>
        <begin position="315"/>
        <end position="342"/>
    </location>
</feature>
<evidence type="ECO:0000313" key="11">
    <source>
        <dbReference type="Proteomes" id="UP000762676"/>
    </source>
</evidence>
<dbReference type="Pfam" id="PF13912">
    <property type="entry name" value="zf-C2H2_6"/>
    <property type="match status" value="2"/>
</dbReference>
<dbReference type="SUPFAM" id="SSF57667">
    <property type="entry name" value="beta-beta-alpha zinc fingers"/>
    <property type="match status" value="7"/>
</dbReference>
<feature type="domain" description="C2H2-type" evidence="9">
    <location>
        <begin position="648"/>
        <end position="675"/>
    </location>
</feature>
<dbReference type="PROSITE" id="PS00028">
    <property type="entry name" value="ZINC_FINGER_C2H2_1"/>
    <property type="match status" value="16"/>
</dbReference>
<evidence type="ECO:0000256" key="2">
    <source>
        <dbReference type="ARBA" id="ARBA00022723"/>
    </source>
</evidence>
<protein>
    <submittedName>
        <fullName evidence="10">Zinc finger protein 845</fullName>
    </submittedName>
</protein>
<dbReference type="Gene3D" id="3.30.160.60">
    <property type="entry name" value="Classic Zinc Finger"/>
    <property type="match status" value="12"/>
</dbReference>
<keyword evidence="6" id="KW-0539">Nucleus</keyword>
<feature type="domain" description="C2H2-type" evidence="9">
    <location>
        <begin position="599"/>
        <end position="626"/>
    </location>
</feature>
<feature type="domain" description="C2H2-type" evidence="9">
    <location>
        <begin position="732"/>
        <end position="759"/>
    </location>
</feature>
<dbReference type="PANTHER" id="PTHR24394:SF44">
    <property type="entry name" value="ZINC FINGER PROTEIN 271-LIKE"/>
    <property type="match status" value="1"/>
</dbReference>
<feature type="region of interest" description="Disordered" evidence="8">
    <location>
        <begin position="370"/>
        <end position="411"/>
    </location>
</feature>
<feature type="domain" description="C2H2-type" evidence="9">
    <location>
        <begin position="564"/>
        <end position="592"/>
    </location>
</feature>
<dbReference type="FunFam" id="3.30.160.60:FF:000110">
    <property type="entry name" value="Zinc finger protein-like"/>
    <property type="match status" value="1"/>
</dbReference>
<dbReference type="Pfam" id="PF00096">
    <property type="entry name" value="zf-C2H2"/>
    <property type="match status" value="6"/>
</dbReference>
<evidence type="ECO:0000256" key="6">
    <source>
        <dbReference type="ARBA" id="ARBA00023242"/>
    </source>
</evidence>